<feature type="region of interest" description="Disordered" evidence="1">
    <location>
        <begin position="1"/>
        <end position="38"/>
    </location>
</feature>
<protein>
    <submittedName>
        <fullName evidence="2">Uncharacterized protein</fullName>
    </submittedName>
</protein>
<evidence type="ECO:0000313" key="2">
    <source>
        <dbReference type="EMBL" id="JAH44619.1"/>
    </source>
</evidence>
<sequence length="38" mass="3872">MSGLRSRTKPASGPGLLPGIASMRSAPFATMPNTSTQP</sequence>
<accession>A0A0E9STC5</accession>
<reference evidence="2" key="2">
    <citation type="journal article" date="2015" name="Fish Shellfish Immunol.">
        <title>Early steps in the European eel (Anguilla anguilla)-Vibrio vulnificus interaction in the gills: Role of the RtxA13 toxin.</title>
        <authorList>
            <person name="Callol A."/>
            <person name="Pajuelo D."/>
            <person name="Ebbesson L."/>
            <person name="Teles M."/>
            <person name="MacKenzie S."/>
            <person name="Amaro C."/>
        </authorList>
    </citation>
    <scope>NUCLEOTIDE SEQUENCE</scope>
</reference>
<organism evidence="2">
    <name type="scientific">Anguilla anguilla</name>
    <name type="common">European freshwater eel</name>
    <name type="synonym">Muraena anguilla</name>
    <dbReference type="NCBI Taxonomy" id="7936"/>
    <lineage>
        <taxon>Eukaryota</taxon>
        <taxon>Metazoa</taxon>
        <taxon>Chordata</taxon>
        <taxon>Craniata</taxon>
        <taxon>Vertebrata</taxon>
        <taxon>Euteleostomi</taxon>
        <taxon>Actinopterygii</taxon>
        <taxon>Neopterygii</taxon>
        <taxon>Teleostei</taxon>
        <taxon>Anguilliformes</taxon>
        <taxon>Anguillidae</taxon>
        <taxon>Anguilla</taxon>
    </lineage>
</organism>
<reference evidence="2" key="1">
    <citation type="submission" date="2014-11" db="EMBL/GenBank/DDBJ databases">
        <authorList>
            <person name="Amaro Gonzalez C."/>
        </authorList>
    </citation>
    <scope>NUCLEOTIDE SEQUENCE</scope>
</reference>
<name>A0A0E9STC5_ANGAN</name>
<proteinExistence type="predicted"/>
<dbReference type="EMBL" id="GBXM01063958">
    <property type="protein sequence ID" value="JAH44619.1"/>
    <property type="molecule type" value="Transcribed_RNA"/>
</dbReference>
<dbReference type="AlphaFoldDB" id="A0A0E9STC5"/>
<evidence type="ECO:0000256" key="1">
    <source>
        <dbReference type="SAM" id="MobiDB-lite"/>
    </source>
</evidence>